<dbReference type="InParanoid" id="A2DK10"/>
<dbReference type="Proteomes" id="UP000001542">
    <property type="component" value="Unassembled WGS sequence"/>
</dbReference>
<dbReference type="AlphaFoldDB" id="A2DK10"/>
<evidence type="ECO:0000313" key="2">
    <source>
        <dbReference type="Proteomes" id="UP000001542"/>
    </source>
</evidence>
<reference evidence="1" key="1">
    <citation type="submission" date="2006-10" db="EMBL/GenBank/DDBJ databases">
        <authorList>
            <person name="Amadeo P."/>
            <person name="Zhao Q."/>
            <person name="Wortman J."/>
            <person name="Fraser-Liggett C."/>
            <person name="Carlton J."/>
        </authorList>
    </citation>
    <scope>NUCLEOTIDE SEQUENCE</scope>
    <source>
        <strain evidence="1">G3</strain>
    </source>
</reference>
<name>A2DK10_TRIV3</name>
<sequence length="203" mass="23607">MEKQIIDDKKFDSSIKSIIQRDFFPELGSTKQPDPSTANFSLQTFCNTYAPQSDHDFVTKVERDRIIQINSAPASKLDKQLENDTRSPYKREAFNSLFFQPQAIKHETPLALTYQQKKKPQTILENTHFHNGRPISLNNNINYHPFTTESSTTESESDFEGRSKYRSEIIRTMPTRRISIKKDRLVKMNLTQKGRELLDSMSK</sequence>
<organism evidence="1 2">
    <name type="scientific">Trichomonas vaginalis (strain ATCC PRA-98 / G3)</name>
    <dbReference type="NCBI Taxonomy" id="412133"/>
    <lineage>
        <taxon>Eukaryota</taxon>
        <taxon>Metamonada</taxon>
        <taxon>Parabasalia</taxon>
        <taxon>Trichomonadida</taxon>
        <taxon>Trichomonadidae</taxon>
        <taxon>Trichomonas</taxon>
    </lineage>
</organism>
<proteinExistence type="predicted"/>
<gene>
    <name evidence="1" type="ORF">TVAG_214060</name>
</gene>
<dbReference type="EMBL" id="DS113210">
    <property type="protein sequence ID" value="EAY19181.1"/>
    <property type="molecule type" value="Genomic_DNA"/>
</dbReference>
<reference evidence="1" key="2">
    <citation type="journal article" date="2007" name="Science">
        <title>Draft genome sequence of the sexually transmitted pathogen Trichomonas vaginalis.</title>
        <authorList>
            <person name="Carlton J.M."/>
            <person name="Hirt R.P."/>
            <person name="Silva J.C."/>
            <person name="Delcher A.L."/>
            <person name="Schatz M."/>
            <person name="Zhao Q."/>
            <person name="Wortman J.R."/>
            <person name="Bidwell S.L."/>
            <person name="Alsmark U.C.M."/>
            <person name="Besteiro S."/>
            <person name="Sicheritz-Ponten T."/>
            <person name="Noel C.J."/>
            <person name="Dacks J.B."/>
            <person name="Foster P.G."/>
            <person name="Simillion C."/>
            <person name="Van de Peer Y."/>
            <person name="Miranda-Saavedra D."/>
            <person name="Barton G.J."/>
            <person name="Westrop G.D."/>
            <person name="Mueller S."/>
            <person name="Dessi D."/>
            <person name="Fiori P.L."/>
            <person name="Ren Q."/>
            <person name="Paulsen I."/>
            <person name="Zhang H."/>
            <person name="Bastida-Corcuera F.D."/>
            <person name="Simoes-Barbosa A."/>
            <person name="Brown M.T."/>
            <person name="Hayes R.D."/>
            <person name="Mukherjee M."/>
            <person name="Okumura C.Y."/>
            <person name="Schneider R."/>
            <person name="Smith A.J."/>
            <person name="Vanacova S."/>
            <person name="Villalvazo M."/>
            <person name="Haas B.J."/>
            <person name="Pertea M."/>
            <person name="Feldblyum T.V."/>
            <person name="Utterback T.R."/>
            <person name="Shu C.L."/>
            <person name="Osoegawa K."/>
            <person name="de Jong P.J."/>
            <person name="Hrdy I."/>
            <person name="Horvathova L."/>
            <person name="Zubacova Z."/>
            <person name="Dolezal P."/>
            <person name="Malik S.B."/>
            <person name="Logsdon J.M. Jr."/>
            <person name="Henze K."/>
            <person name="Gupta A."/>
            <person name="Wang C.C."/>
            <person name="Dunne R.L."/>
            <person name="Upcroft J.A."/>
            <person name="Upcroft P."/>
            <person name="White O."/>
            <person name="Salzberg S.L."/>
            <person name="Tang P."/>
            <person name="Chiu C.-H."/>
            <person name="Lee Y.-S."/>
            <person name="Embley T.M."/>
            <person name="Coombs G.H."/>
            <person name="Mottram J.C."/>
            <person name="Tachezy J."/>
            <person name="Fraser-Liggett C.M."/>
            <person name="Johnson P.J."/>
        </authorList>
    </citation>
    <scope>NUCLEOTIDE SEQUENCE [LARGE SCALE GENOMIC DNA]</scope>
    <source>
        <strain evidence="1">G3</strain>
    </source>
</reference>
<evidence type="ECO:0000313" key="1">
    <source>
        <dbReference type="EMBL" id="EAY19181.1"/>
    </source>
</evidence>
<dbReference type="RefSeq" id="XP_001580167.1">
    <property type="nucleotide sequence ID" value="XM_001580117.1"/>
</dbReference>
<dbReference type="VEuPathDB" id="TrichDB:TVAGG3_0169360"/>
<dbReference type="VEuPathDB" id="TrichDB:TVAG_214060"/>
<protein>
    <submittedName>
        <fullName evidence="1">Uncharacterized protein</fullName>
    </submittedName>
</protein>
<accession>A2DK10</accession>
<dbReference type="KEGG" id="tva:5464701"/>
<keyword evidence="2" id="KW-1185">Reference proteome</keyword>